<dbReference type="CDD" id="cd00383">
    <property type="entry name" value="trans_reg_C"/>
    <property type="match status" value="1"/>
</dbReference>
<evidence type="ECO:0000256" key="3">
    <source>
        <dbReference type="ARBA" id="ARBA00023015"/>
    </source>
</evidence>
<dbReference type="CDD" id="cd17574">
    <property type="entry name" value="REC_OmpR"/>
    <property type="match status" value="1"/>
</dbReference>
<evidence type="ECO:0000256" key="5">
    <source>
        <dbReference type="ARBA" id="ARBA00023163"/>
    </source>
</evidence>
<dbReference type="SUPFAM" id="SSF52172">
    <property type="entry name" value="CheY-like"/>
    <property type="match status" value="1"/>
</dbReference>
<keyword evidence="5" id="KW-0804">Transcription</keyword>
<dbReference type="Gene3D" id="3.40.50.2300">
    <property type="match status" value="1"/>
</dbReference>
<evidence type="ECO:0000313" key="10">
    <source>
        <dbReference type="EMBL" id="USQ94486.1"/>
    </source>
</evidence>
<keyword evidence="1 6" id="KW-0597">Phosphoprotein</keyword>
<feature type="modified residue" description="4-aspartylphosphate" evidence="6">
    <location>
        <position position="53"/>
    </location>
</feature>
<evidence type="ECO:0000313" key="11">
    <source>
        <dbReference type="Proteomes" id="UP001057520"/>
    </source>
</evidence>
<keyword evidence="11" id="KW-1185">Reference proteome</keyword>
<keyword evidence="4 7" id="KW-0238">DNA-binding</keyword>
<evidence type="ECO:0000259" key="8">
    <source>
        <dbReference type="PROSITE" id="PS50110"/>
    </source>
</evidence>
<evidence type="ECO:0000256" key="4">
    <source>
        <dbReference type="ARBA" id="ARBA00023125"/>
    </source>
</evidence>
<evidence type="ECO:0000256" key="7">
    <source>
        <dbReference type="PROSITE-ProRule" id="PRU01091"/>
    </source>
</evidence>
<dbReference type="EMBL" id="CP096040">
    <property type="protein sequence ID" value="USQ94486.1"/>
    <property type="molecule type" value="Genomic_DNA"/>
</dbReference>
<dbReference type="PANTHER" id="PTHR48111">
    <property type="entry name" value="REGULATOR OF RPOS"/>
    <property type="match status" value="1"/>
</dbReference>
<dbReference type="Gene3D" id="6.10.250.690">
    <property type="match status" value="1"/>
</dbReference>
<organism evidence="10 11">
    <name type="scientific">Caulobacter segnis</name>
    <dbReference type="NCBI Taxonomy" id="88688"/>
    <lineage>
        <taxon>Bacteria</taxon>
        <taxon>Pseudomonadati</taxon>
        <taxon>Pseudomonadota</taxon>
        <taxon>Alphaproteobacteria</taxon>
        <taxon>Caulobacterales</taxon>
        <taxon>Caulobacteraceae</taxon>
        <taxon>Caulobacter</taxon>
    </lineage>
</organism>
<dbReference type="InterPro" id="IPR036388">
    <property type="entry name" value="WH-like_DNA-bd_sf"/>
</dbReference>
<keyword evidence="3" id="KW-0805">Transcription regulation</keyword>
<feature type="domain" description="Response regulatory" evidence="8">
    <location>
        <begin position="4"/>
        <end position="118"/>
    </location>
</feature>
<feature type="domain" description="OmpR/PhoB-type" evidence="9">
    <location>
        <begin position="134"/>
        <end position="234"/>
    </location>
</feature>
<proteinExistence type="predicted"/>
<dbReference type="PANTHER" id="PTHR48111:SF4">
    <property type="entry name" value="DNA-BINDING DUAL TRANSCRIPTIONAL REGULATOR OMPR"/>
    <property type="match status" value="1"/>
</dbReference>
<sequence length="242" mass="26974">MRHRILLLDSDRDALSTLGGFLTSHGYEVLEASSSREMDDILAKAEVDAVVLDLMRPGEPGLAICSRLRGRALAPGVIVLSAAAEEADIVVGLEIGADDYVTKPYRARELLARLRAVLRRRQETVHLTSAYDRSESYRFDGWRLNTATHQLFDPRDRSVDLSPTEFKLLQVLVSKAQEVVARRDLAPAETGEEARARDFQINVAMSRLRRKLARAEGGARLIRTVRHAGYLFTVPVERVPAS</sequence>
<keyword evidence="2" id="KW-0902">Two-component regulatory system</keyword>
<name>A0ABY4ZP53_9CAUL</name>
<reference evidence="10 11" key="1">
    <citation type="submission" date="2022-04" db="EMBL/GenBank/DDBJ databases">
        <title>Genome sequence of soybean root-associated Caulobacter segnis RL271.</title>
        <authorList>
            <person name="Longley R."/>
            <person name="Bonito G."/>
            <person name="Trigodet F."/>
            <person name="Crosson S."/>
            <person name="Fiebig A."/>
        </authorList>
    </citation>
    <scope>NUCLEOTIDE SEQUENCE [LARGE SCALE GENOMIC DNA]</scope>
    <source>
        <strain evidence="10 11">RL271</strain>
    </source>
</reference>
<dbReference type="SUPFAM" id="SSF46894">
    <property type="entry name" value="C-terminal effector domain of the bipartite response regulators"/>
    <property type="match status" value="1"/>
</dbReference>
<evidence type="ECO:0000256" key="1">
    <source>
        <dbReference type="ARBA" id="ARBA00022553"/>
    </source>
</evidence>
<accession>A0ABY4ZP53</accession>
<evidence type="ECO:0000259" key="9">
    <source>
        <dbReference type="PROSITE" id="PS51755"/>
    </source>
</evidence>
<gene>
    <name evidence="10" type="ORF">MZV50_18090</name>
</gene>
<dbReference type="Gene3D" id="1.10.10.10">
    <property type="entry name" value="Winged helix-like DNA-binding domain superfamily/Winged helix DNA-binding domain"/>
    <property type="match status" value="1"/>
</dbReference>
<dbReference type="InterPro" id="IPR001867">
    <property type="entry name" value="OmpR/PhoB-type_DNA-bd"/>
</dbReference>
<evidence type="ECO:0000256" key="2">
    <source>
        <dbReference type="ARBA" id="ARBA00023012"/>
    </source>
</evidence>
<evidence type="ECO:0000256" key="6">
    <source>
        <dbReference type="PROSITE-ProRule" id="PRU00169"/>
    </source>
</evidence>
<dbReference type="Pfam" id="PF00072">
    <property type="entry name" value="Response_reg"/>
    <property type="match status" value="1"/>
</dbReference>
<dbReference type="PROSITE" id="PS51755">
    <property type="entry name" value="OMPR_PHOB"/>
    <property type="match status" value="1"/>
</dbReference>
<feature type="DNA-binding region" description="OmpR/PhoB-type" evidence="7">
    <location>
        <begin position="134"/>
        <end position="234"/>
    </location>
</feature>
<dbReference type="SMART" id="SM00448">
    <property type="entry name" value="REC"/>
    <property type="match status" value="1"/>
</dbReference>
<protein>
    <submittedName>
        <fullName evidence="10">Response regulator transcription factor</fullName>
    </submittedName>
</protein>
<dbReference type="Proteomes" id="UP001057520">
    <property type="component" value="Chromosome"/>
</dbReference>
<dbReference type="Pfam" id="PF00486">
    <property type="entry name" value="Trans_reg_C"/>
    <property type="match status" value="1"/>
</dbReference>
<dbReference type="SMART" id="SM00862">
    <property type="entry name" value="Trans_reg_C"/>
    <property type="match status" value="1"/>
</dbReference>
<dbReference type="PROSITE" id="PS50110">
    <property type="entry name" value="RESPONSE_REGULATORY"/>
    <property type="match status" value="1"/>
</dbReference>
<dbReference type="InterPro" id="IPR039420">
    <property type="entry name" value="WalR-like"/>
</dbReference>
<dbReference type="InterPro" id="IPR016032">
    <property type="entry name" value="Sig_transdc_resp-reg_C-effctor"/>
</dbReference>
<dbReference type="InterPro" id="IPR011006">
    <property type="entry name" value="CheY-like_superfamily"/>
</dbReference>
<dbReference type="InterPro" id="IPR001789">
    <property type="entry name" value="Sig_transdc_resp-reg_receiver"/>
</dbReference>